<dbReference type="OrthoDB" id="1923394at2759"/>
<dbReference type="PANTHER" id="PTHR33052">
    <property type="entry name" value="DUF4228 DOMAIN PROTEIN-RELATED"/>
    <property type="match status" value="1"/>
</dbReference>
<dbReference type="Pfam" id="PF14009">
    <property type="entry name" value="PADRE"/>
    <property type="match status" value="1"/>
</dbReference>
<organism evidence="1 2">
    <name type="scientific">Olea europaea subsp. europaea</name>
    <dbReference type="NCBI Taxonomy" id="158383"/>
    <lineage>
        <taxon>Eukaryota</taxon>
        <taxon>Viridiplantae</taxon>
        <taxon>Streptophyta</taxon>
        <taxon>Embryophyta</taxon>
        <taxon>Tracheophyta</taxon>
        <taxon>Spermatophyta</taxon>
        <taxon>Magnoliopsida</taxon>
        <taxon>eudicotyledons</taxon>
        <taxon>Gunneridae</taxon>
        <taxon>Pentapetalae</taxon>
        <taxon>asterids</taxon>
        <taxon>lamiids</taxon>
        <taxon>Lamiales</taxon>
        <taxon>Oleaceae</taxon>
        <taxon>Oleeae</taxon>
        <taxon>Olea</taxon>
    </lineage>
</organism>
<accession>A0A8S0S4P0</accession>
<comment type="caution">
    <text evidence="1">The sequence shown here is derived from an EMBL/GenBank/DDBJ whole genome shotgun (WGS) entry which is preliminary data.</text>
</comment>
<gene>
    <name evidence="1" type="ORF">OLEA9_A115312</name>
</gene>
<dbReference type="InterPro" id="IPR025322">
    <property type="entry name" value="PADRE_dom"/>
</dbReference>
<reference evidence="1 2" key="1">
    <citation type="submission" date="2019-12" db="EMBL/GenBank/DDBJ databases">
        <authorList>
            <person name="Alioto T."/>
            <person name="Alioto T."/>
            <person name="Gomez Garrido J."/>
        </authorList>
    </citation>
    <scope>NUCLEOTIDE SEQUENCE [LARGE SCALE GENOMIC DNA]</scope>
</reference>
<keyword evidence="2" id="KW-1185">Reference proteome</keyword>
<dbReference type="Proteomes" id="UP000594638">
    <property type="component" value="Unassembled WGS sequence"/>
</dbReference>
<dbReference type="EMBL" id="CACTIH010003882">
    <property type="protein sequence ID" value="CAA2986709.1"/>
    <property type="molecule type" value="Genomic_DNA"/>
</dbReference>
<evidence type="ECO:0000313" key="1">
    <source>
        <dbReference type="EMBL" id="CAA2986709.1"/>
    </source>
</evidence>
<protein>
    <submittedName>
        <fullName evidence="1">Uncharacterized protein</fullName>
    </submittedName>
</protein>
<feature type="non-terminal residue" evidence="1">
    <location>
        <position position="1"/>
    </location>
</feature>
<name>A0A8S0S4P0_OLEEU</name>
<proteinExistence type="predicted"/>
<dbReference type="AlphaFoldDB" id="A0A8S0S4P0"/>
<sequence>FVTHYLWGRSHSVLDSESWRKEESKEETVSFSSHIKNTSVRIVHAGGRIELYQNAIPASELIRRYPGMCIARPGIFKRPHESVLYADDILLPGNKYIIIRSTTVEKLKRRHSREGNVNQQAGSDEPILDFKEIKDVGDNFSEESFRSARDFYISKDSWSNHFLKKHVKEKKPFVPPIQRPRMWKESSWEPNLTSIQELSP</sequence>
<evidence type="ECO:0000313" key="2">
    <source>
        <dbReference type="Proteomes" id="UP000594638"/>
    </source>
</evidence>
<dbReference type="Gramene" id="OE9A115312T2">
    <property type="protein sequence ID" value="OE9A115312C2"/>
    <property type="gene ID" value="OE9A115312"/>
</dbReference>